<dbReference type="SMART" id="SM00665">
    <property type="entry name" value="B561"/>
    <property type="match status" value="1"/>
</dbReference>
<evidence type="ECO:0000256" key="6">
    <source>
        <dbReference type="ARBA" id="ARBA00022723"/>
    </source>
</evidence>
<keyword evidence="4" id="KW-0349">Heme</keyword>
<dbReference type="PANTHER" id="PTHR15422:SF45">
    <property type="entry name" value="CYTOCHROME B561 DOMAIN-CONTAINING PROTEIN"/>
    <property type="match status" value="1"/>
</dbReference>
<evidence type="ECO:0000256" key="7">
    <source>
        <dbReference type="ARBA" id="ARBA00022982"/>
    </source>
</evidence>
<protein>
    <recommendedName>
        <fullName evidence="11">ascorbate ferrireductase (transmembrane)</fullName>
        <ecNumber evidence="11">7.2.1.3</ecNumber>
    </recommendedName>
</protein>
<dbReference type="PANTHER" id="PTHR15422">
    <property type="entry name" value="OS05G0565100 PROTEIN"/>
    <property type="match status" value="1"/>
</dbReference>
<sequence length="209" mass="22804">MSVASSLALGFTGFLLYESEPGNTLFTYHPALMTIAYSLLVFESVQIFNKSNPVRSVLPVRTITFHWFLSTLALLCVTGGMYAVFQHKENLGKAHFASTHAKLGLVANSGLFLIAIGGVLTLYRKTLGISKLVKQGHVIGGAVVYVAGIGALLTGLSSDWFSNVVMVSAPFYWRAIYTLPIICAFVISMQVSLKLLRKLQKKDKSHKSD</sequence>
<evidence type="ECO:0000256" key="1">
    <source>
        <dbReference type="ARBA" id="ARBA00001970"/>
    </source>
</evidence>
<evidence type="ECO:0000256" key="12">
    <source>
        <dbReference type="SAM" id="Phobius"/>
    </source>
</evidence>
<dbReference type="GO" id="GO:0046872">
    <property type="term" value="F:metal ion binding"/>
    <property type="evidence" value="ECO:0007669"/>
    <property type="project" value="UniProtKB-KW"/>
</dbReference>
<dbReference type="Gene3D" id="1.20.120.1770">
    <property type="match status" value="1"/>
</dbReference>
<evidence type="ECO:0000313" key="14">
    <source>
        <dbReference type="Proteomes" id="UP000694867"/>
    </source>
</evidence>
<gene>
    <name evidence="15" type="primary">LOC100897638</name>
</gene>
<dbReference type="Proteomes" id="UP000694867">
    <property type="component" value="Unplaced"/>
</dbReference>
<evidence type="ECO:0000256" key="8">
    <source>
        <dbReference type="ARBA" id="ARBA00022989"/>
    </source>
</evidence>
<feature type="transmembrane region" description="Helical" evidence="12">
    <location>
        <begin position="135"/>
        <end position="156"/>
    </location>
</feature>
<dbReference type="Pfam" id="PF03188">
    <property type="entry name" value="Cytochrom_B561"/>
    <property type="match status" value="1"/>
</dbReference>
<keyword evidence="5 12" id="KW-0812">Transmembrane</keyword>
<dbReference type="EC" id="7.2.1.3" evidence="11"/>
<dbReference type="KEGG" id="goe:100897638"/>
<dbReference type="AlphaFoldDB" id="A0AAJ6QW51"/>
<dbReference type="InterPro" id="IPR006593">
    <property type="entry name" value="Cyt_b561/ferric_Rdtase_TM"/>
</dbReference>
<dbReference type="GO" id="GO:0140575">
    <property type="term" value="F:transmembrane monodehydroascorbate reductase activity"/>
    <property type="evidence" value="ECO:0007669"/>
    <property type="project" value="InterPro"/>
</dbReference>
<dbReference type="GeneID" id="100897638"/>
<evidence type="ECO:0000256" key="10">
    <source>
        <dbReference type="ARBA" id="ARBA00023136"/>
    </source>
</evidence>
<accession>A0AAJ6QW51</accession>
<dbReference type="RefSeq" id="XP_003745935.1">
    <property type="nucleotide sequence ID" value="XM_003745887.2"/>
</dbReference>
<keyword evidence="9" id="KW-0408">Iron</keyword>
<organism evidence="14 15">
    <name type="scientific">Galendromus occidentalis</name>
    <name type="common">western predatory mite</name>
    <dbReference type="NCBI Taxonomy" id="34638"/>
    <lineage>
        <taxon>Eukaryota</taxon>
        <taxon>Metazoa</taxon>
        <taxon>Ecdysozoa</taxon>
        <taxon>Arthropoda</taxon>
        <taxon>Chelicerata</taxon>
        <taxon>Arachnida</taxon>
        <taxon>Acari</taxon>
        <taxon>Parasitiformes</taxon>
        <taxon>Mesostigmata</taxon>
        <taxon>Gamasina</taxon>
        <taxon>Phytoseioidea</taxon>
        <taxon>Phytoseiidae</taxon>
        <taxon>Typhlodrominae</taxon>
        <taxon>Galendromus</taxon>
    </lineage>
</organism>
<reference evidence="15" key="1">
    <citation type="submission" date="2025-08" db="UniProtKB">
        <authorList>
            <consortium name="RefSeq"/>
        </authorList>
    </citation>
    <scope>IDENTIFICATION</scope>
</reference>
<evidence type="ECO:0000256" key="11">
    <source>
        <dbReference type="ARBA" id="ARBA00024225"/>
    </source>
</evidence>
<feature type="transmembrane region" description="Helical" evidence="12">
    <location>
        <begin position="176"/>
        <end position="196"/>
    </location>
</feature>
<keyword evidence="8 12" id="KW-1133">Transmembrane helix</keyword>
<keyword evidence="7" id="KW-0249">Electron transport</keyword>
<dbReference type="PROSITE" id="PS50939">
    <property type="entry name" value="CYTOCHROME_B561"/>
    <property type="match status" value="1"/>
</dbReference>
<dbReference type="GO" id="GO:0140571">
    <property type="term" value="F:transmembrane ascorbate ferrireductase activity"/>
    <property type="evidence" value="ECO:0007669"/>
    <property type="project" value="UniProtKB-EC"/>
</dbReference>
<keyword evidence="3" id="KW-0813">Transport</keyword>
<evidence type="ECO:0000313" key="15">
    <source>
        <dbReference type="RefSeq" id="XP_003745935.1"/>
    </source>
</evidence>
<comment type="cofactor">
    <cofactor evidence="1">
        <name>heme b</name>
        <dbReference type="ChEBI" id="CHEBI:60344"/>
    </cofactor>
</comment>
<name>A0AAJ6QW51_9ACAR</name>
<evidence type="ECO:0000256" key="4">
    <source>
        <dbReference type="ARBA" id="ARBA00022617"/>
    </source>
</evidence>
<proteinExistence type="predicted"/>
<keyword evidence="6" id="KW-0479">Metal-binding</keyword>
<keyword evidence="14" id="KW-1185">Reference proteome</keyword>
<dbReference type="InterPro" id="IPR045150">
    <property type="entry name" value="CYB561D1/2"/>
</dbReference>
<dbReference type="GO" id="GO:0016020">
    <property type="term" value="C:membrane"/>
    <property type="evidence" value="ECO:0007669"/>
    <property type="project" value="UniProtKB-SubCell"/>
</dbReference>
<evidence type="ECO:0000259" key="13">
    <source>
        <dbReference type="PROSITE" id="PS50939"/>
    </source>
</evidence>
<evidence type="ECO:0000256" key="9">
    <source>
        <dbReference type="ARBA" id="ARBA00023004"/>
    </source>
</evidence>
<dbReference type="CDD" id="cd08761">
    <property type="entry name" value="Cyt_b561_CYB561D2_like"/>
    <property type="match status" value="1"/>
</dbReference>
<evidence type="ECO:0000256" key="3">
    <source>
        <dbReference type="ARBA" id="ARBA00022448"/>
    </source>
</evidence>
<comment type="subcellular location">
    <subcellularLocation>
        <location evidence="2">Membrane</location>
        <topology evidence="2">Multi-pass membrane protein</topology>
    </subcellularLocation>
</comment>
<feature type="transmembrane region" description="Helical" evidence="12">
    <location>
        <begin position="105"/>
        <end position="123"/>
    </location>
</feature>
<evidence type="ECO:0000256" key="5">
    <source>
        <dbReference type="ARBA" id="ARBA00022692"/>
    </source>
</evidence>
<feature type="domain" description="Cytochrome b561" evidence="13">
    <location>
        <begin position="1"/>
        <end position="198"/>
    </location>
</feature>
<keyword evidence="10 12" id="KW-0472">Membrane</keyword>
<feature type="transmembrane region" description="Helical" evidence="12">
    <location>
        <begin position="26"/>
        <end position="45"/>
    </location>
</feature>
<feature type="transmembrane region" description="Helical" evidence="12">
    <location>
        <begin position="65"/>
        <end position="85"/>
    </location>
</feature>
<evidence type="ECO:0000256" key="2">
    <source>
        <dbReference type="ARBA" id="ARBA00004141"/>
    </source>
</evidence>